<gene>
    <name evidence="1" type="ORF">LN473_23070</name>
</gene>
<accession>A0ABS8LGA9</accession>
<organism evidence="1 2">
    <name type="scientific">Xanthomonas vesicatoria</name>
    <dbReference type="NCBI Taxonomy" id="56460"/>
    <lineage>
        <taxon>Bacteria</taxon>
        <taxon>Pseudomonadati</taxon>
        <taxon>Pseudomonadota</taxon>
        <taxon>Gammaproteobacteria</taxon>
        <taxon>Lysobacterales</taxon>
        <taxon>Lysobacteraceae</taxon>
        <taxon>Xanthomonas</taxon>
    </lineage>
</organism>
<dbReference type="Pfam" id="PF02452">
    <property type="entry name" value="PemK_toxin"/>
    <property type="match status" value="1"/>
</dbReference>
<protein>
    <submittedName>
        <fullName evidence="1">Type II toxin-antitoxin system PemK/MazF family toxin</fullName>
    </submittedName>
</protein>
<comment type="caution">
    <text evidence="1">The sequence shown here is derived from an EMBL/GenBank/DDBJ whole genome shotgun (WGS) entry which is preliminary data.</text>
</comment>
<reference evidence="1" key="1">
    <citation type="submission" date="2021-11" db="EMBL/GenBank/DDBJ databases">
        <title>Genome resources and taxonomic validation of 89 Xanthomonas strains.</title>
        <authorList>
            <person name="Tambong J.T."/>
        </authorList>
    </citation>
    <scope>NUCLEOTIDE SEQUENCE</scope>
    <source>
        <strain evidence="1">Bv 5-4A</strain>
    </source>
</reference>
<dbReference type="EMBL" id="JAJIUN010000106">
    <property type="protein sequence ID" value="MCC8624801.1"/>
    <property type="molecule type" value="Genomic_DNA"/>
</dbReference>
<keyword evidence="2" id="KW-1185">Reference proteome</keyword>
<dbReference type="Gene3D" id="2.30.30.110">
    <property type="match status" value="1"/>
</dbReference>
<dbReference type="InterPro" id="IPR003477">
    <property type="entry name" value="PemK-like"/>
</dbReference>
<name>A0ABS8LGA9_9XANT</name>
<dbReference type="Proteomes" id="UP001430544">
    <property type="component" value="Unassembled WGS sequence"/>
</dbReference>
<evidence type="ECO:0000313" key="2">
    <source>
        <dbReference type="Proteomes" id="UP001430544"/>
    </source>
</evidence>
<proteinExistence type="predicted"/>
<evidence type="ECO:0000313" key="1">
    <source>
        <dbReference type="EMBL" id="MCC8624801.1"/>
    </source>
</evidence>
<dbReference type="RefSeq" id="WP_267474133.1">
    <property type="nucleotide sequence ID" value="NZ_JAANCI010000010.1"/>
</dbReference>
<dbReference type="SUPFAM" id="SSF50118">
    <property type="entry name" value="Cell growth inhibitor/plasmid maintenance toxic component"/>
    <property type="match status" value="1"/>
</dbReference>
<sequence length="166" mass="18505">MSLQHHPTPGEIFYCKFPDEYMHGEMIKTRPVIVLSKQITGRPRLVNIVPISMTPPDPVGPHHVLVSAIYMPKRLRDRAGDRWAKCDMIYTMSLDRLELVQGHRNAQGRRTYDKGTVPPALLKKIRVAIASCLGIHGKLFVDAPEQPSPIAAAEPLPALEPMEVVG</sequence>
<dbReference type="InterPro" id="IPR011067">
    <property type="entry name" value="Plasmid_toxin/cell-grow_inhib"/>
</dbReference>